<evidence type="ECO:0000259" key="4">
    <source>
        <dbReference type="PROSITE" id="PS51192"/>
    </source>
</evidence>
<dbReference type="STRING" id="1684307.A0A316U8L6"/>
<evidence type="ECO:0000313" key="7">
    <source>
        <dbReference type="Proteomes" id="UP000245942"/>
    </source>
</evidence>
<dbReference type="Gene3D" id="3.40.50.10810">
    <property type="entry name" value="Tandem AAA-ATPase domain"/>
    <property type="match status" value="1"/>
</dbReference>
<organism evidence="6 7">
    <name type="scientific">Pseudomicrostroma glucosiphilum</name>
    <dbReference type="NCBI Taxonomy" id="1684307"/>
    <lineage>
        <taxon>Eukaryota</taxon>
        <taxon>Fungi</taxon>
        <taxon>Dikarya</taxon>
        <taxon>Basidiomycota</taxon>
        <taxon>Ustilaginomycotina</taxon>
        <taxon>Exobasidiomycetes</taxon>
        <taxon>Microstromatales</taxon>
        <taxon>Microstromatales incertae sedis</taxon>
        <taxon>Pseudomicrostroma</taxon>
    </lineage>
</organism>
<evidence type="ECO:0000259" key="5">
    <source>
        <dbReference type="PROSITE" id="PS51194"/>
    </source>
</evidence>
<feature type="non-terminal residue" evidence="6">
    <location>
        <position position="1"/>
    </location>
</feature>
<dbReference type="InterPro" id="IPR000330">
    <property type="entry name" value="SNF2_N"/>
</dbReference>
<evidence type="ECO:0000313" key="6">
    <source>
        <dbReference type="EMBL" id="PWN21587.1"/>
    </source>
</evidence>
<dbReference type="PANTHER" id="PTHR10799">
    <property type="entry name" value="SNF2/RAD54 HELICASE FAMILY"/>
    <property type="match status" value="1"/>
</dbReference>
<dbReference type="AlphaFoldDB" id="A0A316U8L6"/>
<keyword evidence="7" id="KW-1185">Reference proteome</keyword>
<dbReference type="Proteomes" id="UP000245942">
    <property type="component" value="Unassembled WGS sequence"/>
</dbReference>
<keyword evidence="1" id="KW-0547">Nucleotide-binding</keyword>
<dbReference type="GO" id="GO:0016787">
    <property type="term" value="F:hydrolase activity"/>
    <property type="evidence" value="ECO:0007669"/>
    <property type="project" value="UniProtKB-KW"/>
</dbReference>
<keyword evidence="2" id="KW-0378">Hydrolase</keyword>
<dbReference type="InterPro" id="IPR014001">
    <property type="entry name" value="Helicase_ATP-bd"/>
</dbReference>
<dbReference type="Gene3D" id="3.40.50.300">
    <property type="entry name" value="P-loop containing nucleotide triphosphate hydrolases"/>
    <property type="match status" value="1"/>
</dbReference>
<dbReference type="SMART" id="SM00490">
    <property type="entry name" value="HELICc"/>
    <property type="match status" value="1"/>
</dbReference>
<accession>A0A316U8L6</accession>
<dbReference type="PROSITE" id="PS51192">
    <property type="entry name" value="HELICASE_ATP_BIND_1"/>
    <property type="match status" value="1"/>
</dbReference>
<dbReference type="Pfam" id="PF00271">
    <property type="entry name" value="Helicase_C"/>
    <property type="match status" value="1"/>
</dbReference>
<dbReference type="InterPro" id="IPR038718">
    <property type="entry name" value="SNF2-like_sf"/>
</dbReference>
<gene>
    <name evidence="6" type="ORF">BCV69DRAFT_242783</name>
</gene>
<feature type="domain" description="Helicase ATP-binding" evidence="4">
    <location>
        <begin position="128"/>
        <end position="295"/>
    </location>
</feature>
<evidence type="ECO:0000256" key="3">
    <source>
        <dbReference type="ARBA" id="ARBA00022840"/>
    </source>
</evidence>
<dbReference type="CDD" id="cd18793">
    <property type="entry name" value="SF2_C_SNF"/>
    <property type="match status" value="1"/>
</dbReference>
<name>A0A316U8L6_9BASI</name>
<dbReference type="RefSeq" id="XP_025348747.1">
    <property type="nucleotide sequence ID" value="XM_025490044.1"/>
</dbReference>
<dbReference type="SMART" id="SM00487">
    <property type="entry name" value="DEXDc"/>
    <property type="match status" value="1"/>
</dbReference>
<dbReference type="Pfam" id="PF00176">
    <property type="entry name" value="SNF2-rel_dom"/>
    <property type="match status" value="1"/>
</dbReference>
<feature type="non-terminal residue" evidence="6">
    <location>
        <position position="633"/>
    </location>
</feature>
<keyword evidence="3" id="KW-0067">ATP-binding</keyword>
<feature type="domain" description="Helicase C-terminal" evidence="5">
    <location>
        <begin position="480"/>
        <end position="633"/>
    </location>
</feature>
<dbReference type="OrthoDB" id="5857104at2759"/>
<dbReference type="PROSITE" id="PS51194">
    <property type="entry name" value="HELICASE_CTER"/>
    <property type="match status" value="1"/>
</dbReference>
<dbReference type="GO" id="GO:0005524">
    <property type="term" value="F:ATP binding"/>
    <property type="evidence" value="ECO:0007669"/>
    <property type="project" value="InterPro"/>
</dbReference>
<evidence type="ECO:0000256" key="2">
    <source>
        <dbReference type="ARBA" id="ARBA00022801"/>
    </source>
</evidence>
<dbReference type="InterPro" id="IPR049730">
    <property type="entry name" value="SNF2/RAD54-like_C"/>
</dbReference>
<protein>
    <submittedName>
        <fullName evidence="6">Uncharacterized protein</fullName>
    </submittedName>
</protein>
<evidence type="ECO:0000256" key="1">
    <source>
        <dbReference type="ARBA" id="ARBA00022741"/>
    </source>
</evidence>
<proteinExistence type="predicted"/>
<reference evidence="6 7" key="1">
    <citation type="journal article" date="2018" name="Mol. Biol. Evol.">
        <title>Broad Genomic Sampling Reveals a Smut Pathogenic Ancestry of the Fungal Clade Ustilaginomycotina.</title>
        <authorList>
            <person name="Kijpornyongpan T."/>
            <person name="Mondo S.J."/>
            <person name="Barry K."/>
            <person name="Sandor L."/>
            <person name="Lee J."/>
            <person name="Lipzen A."/>
            <person name="Pangilinan J."/>
            <person name="LaButti K."/>
            <person name="Hainaut M."/>
            <person name="Henrissat B."/>
            <person name="Grigoriev I.V."/>
            <person name="Spatafora J.W."/>
            <person name="Aime M.C."/>
        </authorList>
    </citation>
    <scope>NUCLEOTIDE SEQUENCE [LARGE SCALE GENOMIC DNA]</scope>
    <source>
        <strain evidence="6 7">MCA 4718</strain>
    </source>
</reference>
<dbReference type="EMBL" id="KZ819325">
    <property type="protein sequence ID" value="PWN21587.1"/>
    <property type="molecule type" value="Genomic_DNA"/>
</dbReference>
<dbReference type="InterPro" id="IPR001650">
    <property type="entry name" value="Helicase_C-like"/>
</dbReference>
<dbReference type="SUPFAM" id="SSF52540">
    <property type="entry name" value="P-loop containing nucleoside triphosphate hydrolases"/>
    <property type="match status" value="2"/>
</dbReference>
<sequence>DQAEREAAAVRWFNEAAEDTFVDTIGCSAAQAKIITGLRPFDDAEDAEARLKSTKGVTGKLFTDYVEIVSSFETVDKVLRKCEARSKRLEDACSPEAIAKDPYYLHKQPKGMDVTLKDYQLEGVNWLSARYRNETSCILADDMGTGKTCQVIAMLCDLKNRGIKGVNLVVAPSSTIENWSRELKRFGPELNYLVFAGSQSERRDIRDEIDEDHDDLDVVLTSYNNATSKTDAKWFRKFRFNACIFDEGHQLKNQNTNNYRVLMQVRAEWRLLLTGTPLQNNLLELISLLNFIMPGDFRGASEALTTIFKTKAGAKDSELSKSRVDRAKRMMMPFVLRRLKDKVLSLPAKNILVEYCDMTPNQAKIYSKILARTQLELLGQDEDPATKKKKDTASNILMRLRKGAIHPLLFRTIYTDKKIAALVKDYVKEPEHMDDNMQHLREDFGINSDCELSRLAYNYPHTRKHQLDKQAWMNSGKILKLKELITDIKARGEKLVIFSQFEMALYLLISCLEVMGFSWIAFSGSTKVEERQSVIDDFQTNPDITCFLLTTKAGGVGVNLTAANWVIMLDQDFNPQNDKQAEDRCWRIGQEKEVNVIKLISRGTIDEDILALGQRKLELAARVSGMESGSGGT</sequence>
<dbReference type="InterPro" id="IPR027417">
    <property type="entry name" value="P-loop_NTPase"/>
</dbReference>
<dbReference type="GeneID" id="37011778"/>